<proteinExistence type="predicted"/>
<reference evidence="1 2" key="1">
    <citation type="submission" date="2020-07" db="EMBL/GenBank/DDBJ databases">
        <title>Sequencing the genomes of 1000 actinobacteria strains.</title>
        <authorList>
            <person name="Klenk H.-P."/>
        </authorList>
    </citation>
    <scope>NUCLEOTIDE SEQUENCE [LARGE SCALE GENOMIC DNA]</scope>
    <source>
        <strain evidence="1 2">DSM 17380</strain>
    </source>
</reference>
<dbReference type="Proteomes" id="UP000586095">
    <property type="component" value="Unassembled WGS sequence"/>
</dbReference>
<name>A0A852R9U2_9MICO</name>
<keyword evidence="2" id="KW-1185">Reference proteome</keyword>
<dbReference type="RefSeq" id="WP_185986419.1">
    <property type="nucleotide sequence ID" value="NZ_BAAALZ010000002.1"/>
</dbReference>
<evidence type="ECO:0000313" key="2">
    <source>
        <dbReference type="Proteomes" id="UP000586095"/>
    </source>
</evidence>
<dbReference type="AlphaFoldDB" id="A0A852R9U2"/>
<sequence>MEAPYEFINAELELIELVRARFGTACGVEVESPRPAEFVHLIRVGGTSRMLTDRPMVTCFVWGATWDDAWSLAAGVKRYFHSLTTLGGVPVYKRVEIGGLAHAPDPVDGSPRYQFTFELRLRGYSAP</sequence>
<accession>A0A852R9U2</accession>
<protein>
    <recommendedName>
        <fullName evidence="3">Tail terminator</fullName>
    </recommendedName>
</protein>
<evidence type="ECO:0000313" key="1">
    <source>
        <dbReference type="EMBL" id="NYD26086.1"/>
    </source>
</evidence>
<comment type="caution">
    <text evidence="1">The sequence shown here is derived from an EMBL/GenBank/DDBJ whole genome shotgun (WGS) entry which is preliminary data.</text>
</comment>
<evidence type="ECO:0008006" key="3">
    <source>
        <dbReference type="Google" id="ProtNLM"/>
    </source>
</evidence>
<organism evidence="1 2">
    <name type="scientific">Leucobacter aridicollis</name>
    <dbReference type="NCBI Taxonomy" id="283878"/>
    <lineage>
        <taxon>Bacteria</taxon>
        <taxon>Bacillati</taxon>
        <taxon>Actinomycetota</taxon>
        <taxon>Actinomycetes</taxon>
        <taxon>Micrococcales</taxon>
        <taxon>Microbacteriaceae</taxon>
        <taxon>Leucobacter</taxon>
    </lineage>
</organism>
<dbReference type="EMBL" id="JACCBD010000001">
    <property type="protein sequence ID" value="NYD26086.1"/>
    <property type="molecule type" value="Genomic_DNA"/>
</dbReference>
<gene>
    <name evidence="1" type="ORF">BJ960_000889</name>
</gene>